<gene>
    <name evidence="1" type="ORF">DBT_1632</name>
</gene>
<comment type="caution">
    <text evidence="1">The sequence shown here is derived from an EMBL/GenBank/DDBJ whole genome shotgun (WGS) entry which is preliminary data.</text>
</comment>
<proteinExistence type="predicted"/>
<dbReference type="EMBL" id="MAGO01000007">
    <property type="protein sequence ID" value="OCC15146.1"/>
    <property type="molecule type" value="Genomic_DNA"/>
</dbReference>
<organism evidence="1 2">
    <name type="scientific">Dissulfuribacter thermophilus</name>
    <dbReference type="NCBI Taxonomy" id="1156395"/>
    <lineage>
        <taxon>Bacteria</taxon>
        <taxon>Pseudomonadati</taxon>
        <taxon>Thermodesulfobacteriota</taxon>
        <taxon>Dissulfuribacteria</taxon>
        <taxon>Dissulfuribacterales</taxon>
        <taxon>Dissulfuribacteraceae</taxon>
        <taxon>Dissulfuribacter</taxon>
    </lineage>
</organism>
<dbReference type="Proteomes" id="UP000093080">
    <property type="component" value="Unassembled WGS sequence"/>
</dbReference>
<sequence length="194" mass="21589">MLQDGVDTERPSISDLIKETAFLGTEFLTWLWWRAEEKGGLFKVQGVGDVSVQFVRLISLERGAEEGKELVTCSGHGTQMKEAKLGLSLGKKVAKATVVVDKGDIAWEATIIGKSLDIQGLKVIKGLDTETVEEEGEHGEMGLLFFKLTLIKEFMHIIHEIYLDFAGKRINESMWLNEKRGLSRWITGIGQGPL</sequence>
<keyword evidence="2" id="KW-1185">Reference proteome</keyword>
<dbReference type="RefSeq" id="WP_067618745.1">
    <property type="nucleotide sequence ID" value="NZ_MAGO01000007.1"/>
</dbReference>
<accession>A0A1B9F5E9</accession>
<dbReference type="STRING" id="1156395.DBT_1632"/>
<evidence type="ECO:0000313" key="1">
    <source>
        <dbReference type="EMBL" id="OCC15146.1"/>
    </source>
</evidence>
<reference evidence="1 2" key="1">
    <citation type="submission" date="2016-06" db="EMBL/GenBank/DDBJ databases">
        <title>Respiratory ammonification of nitrate coupled to the oxidation of elemental sulfur in deep-sea autotrophic thermophilic bacteria.</title>
        <authorList>
            <person name="Slobodkina G.B."/>
            <person name="Mardanov A.V."/>
            <person name="Ravin N.V."/>
            <person name="Frolova A.A."/>
            <person name="Viryasiv M.B."/>
            <person name="Chernyh N.A."/>
            <person name="Bonch-Osmolovskaya E.A."/>
            <person name="Slobodkin A.I."/>
        </authorList>
    </citation>
    <scope>NUCLEOTIDE SEQUENCE [LARGE SCALE GENOMIC DNA]</scope>
    <source>
        <strain evidence="1 2">S69</strain>
    </source>
</reference>
<protein>
    <submittedName>
        <fullName evidence="1">Uncharacterized protein</fullName>
    </submittedName>
</protein>
<dbReference type="OrthoDB" id="5470789at2"/>
<name>A0A1B9F5E9_9BACT</name>
<evidence type="ECO:0000313" key="2">
    <source>
        <dbReference type="Proteomes" id="UP000093080"/>
    </source>
</evidence>
<dbReference type="AlphaFoldDB" id="A0A1B9F5E9"/>